<accession>A0ABT9TXV6</accession>
<organism evidence="3 4">
    <name type="scientific">Paenibacillus harenae</name>
    <dbReference type="NCBI Taxonomy" id="306543"/>
    <lineage>
        <taxon>Bacteria</taxon>
        <taxon>Bacillati</taxon>
        <taxon>Bacillota</taxon>
        <taxon>Bacilli</taxon>
        <taxon>Bacillales</taxon>
        <taxon>Paenibacillaceae</taxon>
        <taxon>Paenibacillus</taxon>
    </lineage>
</organism>
<evidence type="ECO:0000313" key="3">
    <source>
        <dbReference type="EMBL" id="MDQ0112198.1"/>
    </source>
</evidence>
<evidence type="ECO:0000313" key="4">
    <source>
        <dbReference type="Proteomes" id="UP001229346"/>
    </source>
</evidence>
<dbReference type="InterPro" id="IPR012854">
    <property type="entry name" value="Cu_amine_oxidase-like_N"/>
</dbReference>
<gene>
    <name evidence="3" type="ORF">J2T15_001633</name>
</gene>
<feature type="region of interest" description="Disordered" evidence="1">
    <location>
        <begin position="100"/>
        <end position="124"/>
    </location>
</feature>
<dbReference type="Proteomes" id="UP001229346">
    <property type="component" value="Unassembled WGS sequence"/>
</dbReference>
<dbReference type="Pfam" id="PF07833">
    <property type="entry name" value="Cu_amine_oxidN1"/>
    <property type="match status" value="1"/>
</dbReference>
<sequence length="280" mass="29826">MKLFGMKKSALIATMVAATMALGGVTVFAASGVQKISAFLNHDIKFVLDGKSWSPKDSDGNKLSAVVIDGSTYVPLKAVGEAFGADVKWEGSTKTIKMTSPSGGEGIPYKDGDTNGGTNADADTKPTTGGIFKLGSTDETTAKMKKEAVNVIKLYAKALESGDTSAYDAYVDAHTSDTISGSPISLGRSYYKDKFAEEVEGSIEANDASTITDYAAALSLAKESNIEVEYVSTKNEFSQSFKYSFLPEGWSAFSMVFITFEFSVTKYEGSDYVLEAVRVS</sequence>
<reference evidence="3 4" key="1">
    <citation type="submission" date="2023-07" db="EMBL/GenBank/DDBJ databases">
        <title>Sorghum-associated microbial communities from plants grown in Nebraska, USA.</title>
        <authorList>
            <person name="Schachtman D."/>
        </authorList>
    </citation>
    <scope>NUCLEOTIDE SEQUENCE [LARGE SCALE GENOMIC DNA]</scope>
    <source>
        <strain evidence="3 4">CC482</strain>
    </source>
</reference>
<evidence type="ECO:0000256" key="1">
    <source>
        <dbReference type="SAM" id="MobiDB-lite"/>
    </source>
</evidence>
<name>A0ABT9TXV6_PAEHA</name>
<keyword evidence="4" id="KW-1185">Reference proteome</keyword>
<dbReference type="InterPro" id="IPR036582">
    <property type="entry name" value="Mao_N_sf"/>
</dbReference>
<evidence type="ECO:0000259" key="2">
    <source>
        <dbReference type="Pfam" id="PF07833"/>
    </source>
</evidence>
<protein>
    <recommendedName>
        <fullName evidence="2">Copper amine oxidase-like N-terminal domain-containing protein</fullName>
    </recommendedName>
</protein>
<dbReference type="RefSeq" id="WP_307202844.1">
    <property type="nucleotide sequence ID" value="NZ_JAUSSU010000003.1"/>
</dbReference>
<feature type="domain" description="Copper amine oxidase-like N-terminal" evidence="2">
    <location>
        <begin position="64"/>
        <end position="100"/>
    </location>
</feature>
<dbReference type="EMBL" id="JAUSSU010000003">
    <property type="protein sequence ID" value="MDQ0112198.1"/>
    <property type="molecule type" value="Genomic_DNA"/>
</dbReference>
<proteinExistence type="predicted"/>
<dbReference type="SUPFAM" id="SSF55383">
    <property type="entry name" value="Copper amine oxidase, domain N"/>
    <property type="match status" value="1"/>
</dbReference>
<comment type="caution">
    <text evidence="3">The sequence shown here is derived from an EMBL/GenBank/DDBJ whole genome shotgun (WGS) entry which is preliminary data.</text>
</comment>